<reference evidence="2 3" key="1">
    <citation type="submission" date="2016-10" db="EMBL/GenBank/DDBJ databases">
        <authorList>
            <person name="Varghese N."/>
            <person name="Submissions S."/>
        </authorList>
    </citation>
    <scope>NUCLEOTIDE SEQUENCE [LARGE SCALE GENOMIC DNA]</scope>
    <source>
        <strain evidence="2 3">S7-754</strain>
    </source>
</reference>
<dbReference type="AlphaFoldDB" id="A0A1G7KJP5"/>
<organism evidence="2 3">
    <name type="scientific">Sphingomonas carotinifaciens</name>
    <dbReference type="NCBI Taxonomy" id="1166323"/>
    <lineage>
        <taxon>Bacteria</taxon>
        <taxon>Pseudomonadati</taxon>
        <taxon>Pseudomonadota</taxon>
        <taxon>Alphaproteobacteria</taxon>
        <taxon>Sphingomonadales</taxon>
        <taxon>Sphingomonadaceae</taxon>
        <taxon>Sphingomonas</taxon>
    </lineage>
</organism>
<evidence type="ECO:0000313" key="3">
    <source>
        <dbReference type="Proteomes" id="UP000323502"/>
    </source>
</evidence>
<gene>
    <name evidence="1" type="ORF">GQR91_08405</name>
    <name evidence="2" type="ORF">SAMN05216557_103141</name>
</gene>
<evidence type="ECO:0000313" key="4">
    <source>
        <dbReference type="Proteomes" id="UP000436801"/>
    </source>
</evidence>
<sequence length="394" mass="43053">MMMLALFWAAQATAAPPPSSAPQSLPAPPSIVVTGERLSKLRDDLAACIARQCPPPEEIQRSLALAETQFIAGDYRRSRATLLKARKRNARHAAQFPVDVADLHRATALLSNVNGLPDPARIGAIDAVDALKKGLTENDPRIFMERLRVGEAFAREGRPFAALDHYAWVARSAKASGMPDIEGQAMLRSAVLLGVIATMVKSYVPSARRAADAILARQEPAFLPYRNGVRVLRAQLAPKRERDAVVQAALREIEPDPTAQGPVLVYNPPIDMQDAVFGTVANDTPLWADVAFHIAPDGRVTEVETLRSAEQVDPRWVEIATRGLRDRRYAPASIPADGLARVERYSFVADFVPFGRSRDSLRSRIPVRSSQRRVEVIDISLPQQQASATTPATS</sequence>
<dbReference type="Proteomes" id="UP000436801">
    <property type="component" value="Unassembled WGS sequence"/>
</dbReference>
<evidence type="ECO:0000313" key="1">
    <source>
        <dbReference type="EMBL" id="MWC43680.1"/>
    </source>
</evidence>
<protein>
    <submittedName>
        <fullName evidence="2">Uncharacterized protein</fullName>
    </submittedName>
</protein>
<reference evidence="1 4" key="2">
    <citation type="submission" date="2019-12" db="EMBL/GenBank/DDBJ databases">
        <authorList>
            <person name="Zheng J."/>
        </authorList>
    </citation>
    <scope>NUCLEOTIDE SEQUENCE [LARGE SCALE GENOMIC DNA]</scope>
    <source>
        <strain evidence="1 4">DSM 27347</strain>
    </source>
</reference>
<accession>A0A1G7KJP5</accession>
<dbReference type="Proteomes" id="UP000323502">
    <property type="component" value="Unassembled WGS sequence"/>
</dbReference>
<dbReference type="OrthoDB" id="7405733at2"/>
<keyword evidence="3" id="KW-1185">Reference proteome</keyword>
<name>A0A1G7KJP5_9SPHN</name>
<proteinExistence type="predicted"/>
<evidence type="ECO:0000313" key="2">
    <source>
        <dbReference type="EMBL" id="SDF37274.1"/>
    </source>
</evidence>
<dbReference type="RefSeq" id="WP_149682112.1">
    <property type="nucleotide sequence ID" value="NZ_FNBI01000003.1"/>
</dbReference>
<dbReference type="EMBL" id="WSUT01000005">
    <property type="protein sequence ID" value="MWC43680.1"/>
    <property type="molecule type" value="Genomic_DNA"/>
</dbReference>
<dbReference type="EMBL" id="FNBI01000003">
    <property type="protein sequence ID" value="SDF37274.1"/>
    <property type="molecule type" value="Genomic_DNA"/>
</dbReference>